<dbReference type="Pfam" id="PF13692">
    <property type="entry name" value="Glyco_trans_1_4"/>
    <property type="match status" value="1"/>
</dbReference>
<dbReference type="GO" id="GO:0016757">
    <property type="term" value="F:glycosyltransferase activity"/>
    <property type="evidence" value="ECO:0007669"/>
    <property type="project" value="UniProtKB-KW"/>
</dbReference>
<sequence>MREPGTLDLKNNMESLHVMIVSNHFEAKKHSPFMGIFVDRQNASLKRAGVRITTFDIGTSHSPIHILSKWLKLRRQVREVAPDLVHGQYGTIVGILTVLAGKPAVISFCGGDLQSGHSVSSLRLLIGFLLSNVAALRADALICKSELLRQALWWRKSRAVVIPSGVDLELFVPGSQDEARKQLGWNHENPVAIVNPGDDPRGKGIDLAQAAMKFVREHLPKAELHVLSKVEPRQMPLYYRAADVLLCASVAEGSPNVVKEALACNLPVVSTSVGDVPERLTGVSPSCIASRDPQEFGEAIVNILLSRQRSNGRERIVPLGLDQVASRILTVYRSVLLGRH</sequence>
<organism evidence="2 3">
    <name type="scientific">Candidatus Nitrospira nitrificans</name>
    <dbReference type="NCBI Taxonomy" id="1742973"/>
    <lineage>
        <taxon>Bacteria</taxon>
        <taxon>Pseudomonadati</taxon>
        <taxon>Nitrospirota</taxon>
        <taxon>Nitrospiria</taxon>
        <taxon>Nitrospirales</taxon>
        <taxon>Nitrospiraceae</taxon>
        <taxon>Nitrospira</taxon>
    </lineage>
</organism>
<dbReference type="OrthoDB" id="9783380at2"/>
<dbReference type="InterPro" id="IPR050194">
    <property type="entry name" value="Glycosyltransferase_grp1"/>
</dbReference>
<reference evidence="3" key="1">
    <citation type="submission" date="2015-10" db="EMBL/GenBank/DDBJ databases">
        <authorList>
            <person name="Luecker S."/>
            <person name="Luecker S."/>
        </authorList>
    </citation>
    <scope>NUCLEOTIDE SEQUENCE [LARGE SCALE GENOMIC DNA]</scope>
</reference>
<dbReference type="PANTHER" id="PTHR45947:SF3">
    <property type="entry name" value="SULFOQUINOVOSYL TRANSFERASE SQD2"/>
    <property type="match status" value="1"/>
</dbReference>
<dbReference type="EMBL" id="CZPZ01000008">
    <property type="protein sequence ID" value="CUS34210.1"/>
    <property type="molecule type" value="Genomic_DNA"/>
</dbReference>
<evidence type="ECO:0000313" key="3">
    <source>
        <dbReference type="Proteomes" id="UP000198736"/>
    </source>
</evidence>
<keyword evidence="2" id="KW-0328">Glycosyltransferase</keyword>
<dbReference type="SUPFAM" id="SSF53756">
    <property type="entry name" value="UDP-Glycosyltransferase/glycogen phosphorylase"/>
    <property type="match status" value="1"/>
</dbReference>
<gene>
    <name evidence="2" type="ORF">COMA2_160036</name>
</gene>
<protein>
    <submittedName>
        <fullName evidence="2">Putative Glycosyltransferase</fullName>
        <ecNumber evidence="2">2.4.-.-</ecNumber>
    </submittedName>
</protein>
<dbReference type="RefSeq" id="WP_090895604.1">
    <property type="nucleotide sequence ID" value="NZ_CZPZ01000008.1"/>
</dbReference>
<dbReference type="AlphaFoldDB" id="A0A0S4LGE3"/>
<proteinExistence type="predicted"/>
<dbReference type="Pfam" id="PF13439">
    <property type="entry name" value="Glyco_transf_4"/>
    <property type="match status" value="1"/>
</dbReference>
<feature type="domain" description="Glycosyltransferase subfamily 4-like N-terminal" evidence="1">
    <location>
        <begin position="36"/>
        <end position="169"/>
    </location>
</feature>
<keyword evidence="3" id="KW-1185">Reference proteome</keyword>
<evidence type="ECO:0000259" key="1">
    <source>
        <dbReference type="Pfam" id="PF13439"/>
    </source>
</evidence>
<dbReference type="STRING" id="1742973.COMA2_160036"/>
<dbReference type="PANTHER" id="PTHR45947">
    <property type="entry name" value="SULFOQUINOVOSYL TRANSFERASE SQD2"/>
    <property type="match status" value="1"/>
</dbReference>
<dbReference type="InterPro" id="IPR028098">
    <property type="entry name" value="Glyco_trans_4-like_N"/>
</dbReference>
<dbReference type="Proteomes" id="UP000198736">
    <property type="component" value="Unassembled WGS sequence"/>
</dbReference>
<dbReference type="EC" id="2.4.-.-" evidence="2"/>
<dbReference type="Gene3D" id="3.40.50.2000">
    <property type="entry name" value="Glycogen Phosphorylase B"/>
    <property type="match status" value="2"/>
</dbReference>
<keyword evidence="2" id="KW-0808">Transferase</keyword>
<name>A0A0S4LGE3_9BACT</name>
<evidence type="ECO:0000313" key="2">
    <source>
        <dbReference type="EMBL" id="CUS34210.1"/>
    </source>
</evidence>
<accession>A0A0S4LGE3</accession>